<sequence>MATPAEQLPPGWSAEWDQAHQRYIFIETATGRTQWEPPELAPPVPIDDLPSAGTQSHHTKRRQYAAGQTQAYYGAPDPAAAGYAAGGPPPQLFTPGLAGDSQLQQQQAQSGYYGQQPQQPEYADGGYGQQPVYGQQQPITNLADQFSQLNVAGQKGLRLQTTNLLTSPPDPRELQQSLPEIILPPNTTLTTSPFSNADPSYQRSTINAIPTTHALLNKAKLPLALVITPYRSVKEDEEPVPLVADTVIARCRRCRTYINPFVQFIDNGNRWRCCMCSMSNEVPQLFDWDQQRNQPGDRWARAELNYSVVEFVAPTEYMVRPPQPAVYVFLIDVSHTAIQSGMVATATRTLLENLDRIPNEGNRTKVSILAFDTSLYFFSIQPESTESTMLVVSDIDDVFLPKPNDLLVNLTESRAALEALLGKLNDMFAENHVVGSALGPALQVGFKLMSPIGGKIIALTASLPSVGAGALKSREDPKILGTAKESTLLQAASPFYKTFAIECSRAQVSVDMFLFSSSYQDVATLACLPHYTSGQTYFYPAFNASRSEDAIKFAHEFGGVLAMPIMLEAVMRVRASRGLRMSSFHGNFFVRSTDLLAMPAVPQDQGYVIEVQIEETVTAPFVVFQTAVLHTTCYGERRIRVVTSAVPTTTSLSEVFASADQVALATYFANKAVEKSLTHKLEDSRDALYTRMVDILTAYKSSMTAAGSGASAQLALCENMKMLPVLILGLVKNVGIRQSAQIPPDLRAYAQALLTTLPSQSLIPYLYPSFYSLHNMPPECGTVGEQGIIMPPPLPLTSERLERHGLYLIEDGQTMFLWVGRDAVPQLIMDVFNLPSYEVLRGGKSTLPSLDNPFSERVNAIVQKTREMRRGVYYPHLYIVKEDGEPPLRLWALSNLIQDRADVLPSYQQYINQLKDRVNGANY</sequence>
<organism evidence="1 2">
    <name type="scientific">Thelephora ganbajun</name>
    <name type="common">Ganba fungus</name>
    <dbReference type="NCBI Taxonomy" id="370292"/>
    <lineage>
        <taxon>Eukaryota</taxon>
        <taxon>Fungi</taxon>
        <taxon>Dikarya</taxon>
        <taxon>Basidiomycota</taxon>
        <taxon>Agaricomycotina</taxon>
        <taxon>Agaricomycetes</taxon>
        <taxon>Thelephorales</taxon>
        <taxon>Thelephoraceae</taxon>
        <taxon>Thelephora</taxon>
    </lineage>
</organism>
<dbReference type="EMBL" id="MU117963">
    <property type="protein sequence ID" value="KAF9653481.1"/>
    <property type="molecule type" value="Genomic_DNA"/>
</dbReference>
<reference evidence="1" key="1">
    <citation type="submission" date="2019-10" db="EMBL/GenBank/DDBJ databases">
        <authorList>
            <consortium name="DOE Joint Genome Institute"/>
            <person name="Kuo A."/>
            <person name="Miyauchi S."/>
            <person name="Kiss E."/>
            <person name="Drula E."/>
            <person name="Kohler A."/>
            <person name="Sanchez-Garcia M."/>
            <person name="Andreopoulos B."/>
            <person name="Barry K.W."/>
            <person name="Bonito G."/>
            <person name="Buee M."/>
            <person name="Carver A."/>
            <person name="Chen C."/>
            <person name="Cichocki N."/>
            <person name="Clum A."/>
            <person name="Culley D."/>
            <person name="Crous P.W."/>
            <person name="Fauchery L."/>
            <person name="Girlanda M."/>
            <person name="Hayes R."/>
            <person name="Keri Z."/>
            <person name="Labutti K."/>
            <person name="Lipzen A."/>
            <person name="Lombard V."/>
            <person name="Magnuson J."/>
            <person name="Maillard F."/>
            <person name="Morin E."/>
            <person name="Murat C."/>
            <person name="Nolan M."/>
            <person name="Ohm R."/>
            <person name="Pangilinan J."/>
            <person name="Pereira M."/>
            <person name="Perotto S."/>
            <person name="Peter M."/>
            <person name="Riley R."/>
            <person name="Sitrit Y."/>
            <person name="Stielow B."/>
            <person name="Szollosi G."/>
            <person name="Zifcakova L."/>
            <person name="Stursova M."/>
            <person name="Spatafora J.W."/>
            <person name="Tedersoo L."/>
            <person name="Vaario L.-M."/>
            <person name="Yamada A."/>
            <person name="Yan M."/>
            <person name="Wang P."/>
            <person name="Xu J."/>
            <person name="Bruns T."/>
            <person name="Baldrian P."/>
            <person name="Vilgalys R."/>
            <person name="Henrissat B."/>
            <person name="Grigoriev I.V."/>
            <person name="Hibbett D."/>
            <person name="Nagy L.G."/>
            <person name="Martin F.M."/>
        </authorList>
    </citation>
    <scope>NUCLEOTIDE SEQUENCE</scope>
    <source>
        <strain evidence="1">P2</strain>
    </source>
</reference>
<name>A0ACB6ZUZ4_THEGA</name>
<protein>
    <submittedName>
        <fullName evidence="1">Uncharacterized protein</fullName>
    </submittedName>
</protein>
<accession>A0ACB6ZUZ4</accession>
<dbReference type="Proteomes" id="UP000886501">
    <property type="component" value="Unassembled WGS sequence"/>
</dbReference>
<proteinExistence type="predicted"/>
<evidence type="ECO:0000313" key="2">
    <source>
        <dbReference type="Proteomes" id="UP000886501"/>
    </source>
</evidence>
<keyword evidence="2" id="KW-1185">Reference proteome</keyword>
<reference evidence="1" key="2">
    <citation type="journal article" date="2020" name="Nat. Commun.">
        <title>Large-scale genome sequencing of mycorrhizal fungi provides insights into the early evolution of symbiotic traits.</title>
        <authorList>
            <person name="Miyauchi S."/>
            <person name="Kiss E."/>
            <person name="Kuo A."/>
            <person name="Drula E."/>
            <person name="Kohler A."/>
            <person name="Sanchez-Garcia M."/>
            <person name="Morin E."/>
            <person name="Andreopoulos B."/>
            <person name="Barry K.W."/>
            <person name="Bonito G."/>
            <person name="Buee M."/>
            <person name="Carver A."/>
            <person name="Chen C."/>
            <person name="Cichocki N."/>
            <person name="Clum A."/>
            <person name="Culley D."/>
            <person name="Crous P.W."/>
            <person name="Fauchery L."/>
            <person name="Girlanda M."/>
            <person name="Hayes R.D."/>
            <person name="Keri Z."/>
            <person name="LaButti K."/>
            <person name="Lipzen A."/>
            <person name="Lombard V."/>
            <person name="Magnuson J."/>
            <person name="Maillard F."/>
            <person name="Murat C."/>
            <person name="Nolan M."/>
            <person name="Ohm R.A."/>
            <person name="Pangilinan J."/>
            <person name="Pereira M.F."/>
            <person name="Perotto S."/>
            <person name="Peter M."/>
            <person name="Pfister S."/>
            <person name="Riley R."/>
            <person name="Sitrit Y."/>
            <person name="Stielow J.B."/>
            <person name="Szollosi G."/>
            <person name="Zifcakova L."/>
            <person name="Stursova M."/>
            <person name="Spatafora J.W."/>
            <person name="Tedersoo L."/>
            <person name="Vaario L.M."/>
            <person name="Yamada A."/>
            <person name="Yan M."/>
            <person name="Wang P."/>
            <person name="Xu J."/>
            <person name="Bruns T."/>
            <person name="Baldrian P."/>
            <person name="Vilgalys R."/>
            <person name="Dunand C."/>
            <person name="Henrissat B."/>
            <person name="Grigoriev I.V."/>
            <person name="Hibbett D."/>
            <person name="Nagy L.G."/>
            <person name="Martin F.M."/>
        </authorList>
    </citation>
    <scope>NUCLEOTIDE SEQUENCE</scope>
    <source>
        <strain evidence="1">P2</strain>
    </source>
</reference>
<evidence type="ECO:0000313" key="1">
    <source>
        <dbReference type="EMBL" id="KAF9653481.1"/>
    </source>
</evidence>
<gene>
    <name evidence="1" type="ORF">BDM02DRAFT_1580663</name>
</gene>
<comment type="caution">
    <text evidence="1">The sequence shown here is derived from an EMBL/GenBank/DDBJ whole genome shotgun (WGS) entry which is preliminary data.</text>
</comment>